<dbReference type="KEGG" id="wei:EQG49_03955"/>
<dbReference type="AlphaFoldDB" id="A0A4P6YSM6"/>
<sequence length="245" mass="27683">MTNETTMPWYQHLTADWRDWPRASYFLMGFTIVFEIFLFATGHATIFSMIGAILGVATVNLITARKWLNGLTGLVSAIFIIVPGIIQSNYSDAFMQFVYIVVLDLPVIFSNSWLKNAEVKHFGKNVKLWLKWILLTIVVAVILASIESITKNPFGSGAWFLHSMRPWIDGPAAAIGIIGAVLSVKRYSDQYYWWTIQGLASMTLWINTAMTGHGSDWALAVSYTIYFLNDIIAFASSEWFHAKKH</sequence>
<feature type="transmembrane region" description="Helical" evidence="5">
    <location>
        <begin position="217"/>
        <end position="235"/>
    </location>
</feature>
<keyword evidence="3 5" id="KW-1133">Transmembrane helix</keyword>
<dbReference type="Pfam" id="PF04973">
    <property type="entry name" value="NMN_transporter"/>
    <property type="match status" value="1"/>
</dbReference>
<keyword evidence="2 5" id="KW-0812">Transmembrane</keyword>
<accession>A0A4P6YSM6</accession>
<organism evidence="6 7">
    <name type="scientific">Periweissella cryptocerci</name>
    <dbReference type="NCBI Taxonomy" id="2506420"/>
    <lineage>
        <taxon>Bacteria</taxon>
        <taxon>Bacillati</taxon>
        <taxon>Bacillota</taxon>
        <taxon>Bacilli</taxon>
        <taxon>Lactobacillales</taxon>
        <taxon>Lactobacillaceae</taxon>
        <taxon>Periweissella</taxon>
    </lineage>
</organism>
<feature type="transmembrane region" description="Helical" evidence="5">
    <location>
        <begin position="166"/>
        <end position="184"/>
    </location>
</feature>
<evidence type="ECO:0000256" key="5">
    <source>
        <dbReference type="SAM" id="Phobius"/>
    </source>
</evidence>
<evidence type="ECO:0000313" key="7">
    <source>
        <dbReference type="Proteomes" id="UP000292886"/>
    </source>
</evidence>
<keyword evidence="7" id="KW-1185">Reference proteome</keyword>
<evidence type="ECO:0008006" key="8">
    <source>
        <dbReference type="Google" id="ProtNLM"/>
    </source>
</evidence>
<proteinExistence type="predicted"/>
<feature type="transmembrane region" description="Helical" evidence="5">
    <location>
        <begin position="67"/>
        <end position="87"/>
    </location>
</feature>
<evidence type="ECO:0000256" key="4">
    <source>
        <dbReference type="ARBA" id="ARBA00023136"/>
    </source>
</evidence>
<feature type="transmembrane region" description="Helical" evidence="5">
    <location>
        <begin position="191"/>
        <end position="211"/>
    </location>
</feature>
<gene>
    <name evidence="6" type="ORF">EQG49_03955</name>
</gene>
<dbReference type="EMBL" id="CP037940">
    <property type="protein sequence ID" value="QBO35671.1"/>
    <property type="molecule type" value="Genomic_DNA"/>
</dbReference>
<evidence type="ECO:0000256" key="1">
    <source>
        <dbReference type="ARBA" id="ARBA00004141"/>
    </source>
</evidence>
<dbReference type="Proteomes" id="UP000292886">
    <property type="component" value="Chromosome"/>
</dbReference>
<feature type="transmembrane region" description="Helical" evidence="5">
    <location>
        <begin position="25"/>
        <end position="55"/>
    </location>
</feature>
<dbReference type="NCBIfam" id="TIGR01528">
    <property type="entry name" value="NMN_trans_PnuC"/>
    <property type="match status" value="1"/>
</dbReference>
<dbReference type="OrthoDB" id="2243757at2"/>
<comment type="subcellular location">
    <subcellularLocation>
        <location evidence="1">Membrane</location>
        <topology evidence="1">Multi-pass membrane protein</topology>
    </subcellularLocation>
</comment>
<dbReference type="InterPro" id="IPR006419">
    <property type="entry name" value="NMN_transpt_PnuC"/>
</dbReference>
<evidence type="ECO:0000256" key="2">
    <source>
        <dbReference type="ARBA" id="ARBA00022692"/>
    </source>
</evidence>
<dbReference type="GO" id="GO:0034257">
    <property type="term" value="F:nicotinamide riboside transmembrane transporter activity"/>
    <property type="evidence" value="ECO:0007669"/>
    <property type="project" value="InterPro"/>
</dbReference>
<dbReference type="RefSeq" id="WP_133362750.1">
    <property type="nucleotide sequence ID" value="NZ_CP037940.1"/>
</dbReference>
<keyword evidence="4 5" id="KW-0472">Membrane</keyword>
<name>A0A4P6YSM6_9LACO</name>
<feature type="transmembrane region" description="Helical" evidence="5">
    <location>
        <begin position="126"/>
        <end position="146"/>
    </location>
</feature>
<evidence type="ECO:0000313" key="6">
    <source>
        <dbReference type="EMBL" id="QBO35671.1"/>
    </source>
</evidence>
<evidence type="ECO:0000256" key="3">
    <source>
        <dbReference type="ARBA" id="ARBA00022989"/>
    </source>
</evidence>
<dbReference type="GO" id="GO:0016020">
    <property type="term" value="C:membrane"/>
    <property type="evidence" value="ECO:0007669"/>
    <property type="project" value="UniProtKB-SubCell"/>
</dbReference>
<feature type="transmembrane region" description="Helical" evidence="5">
    <location>
        <begin position="93"/>
        <end position="114"/>
    </location>
</feature>
<reference evidence="7" key="1">
    <citation type="submission" date="2019-03" db="EMBL/GenBank/DDBJ databases">
        <title>Weissella sp. 26KH-42 Genome sequencing.</title>
        <authorList>
            <person name="Heo J."/>
            <person name="Kim S.-J."/>
            <person name="Kim J.-S."/>
            <person name="Hong S.-B."/>
            <person name="Kwon S.-W."/>
        </authorList>
    </citation>
    <scope>NUCLEOTIDE SEQUENCE [LARGE SCALE GENOMIC DNA]</scope>
    <source>
        <strain evidence="7">26KH-42</strain>
    </source>
</reference>
<protein>
    <recommendedName>
        <fullName evidence="8">Nicotinamide mononucleotide transporter</fullName>
    </recommendedName>
</protein>